<reference evidence="1 2" key="1">
    <citation type="submission" date="2021-07" db="EMBL/GenBank/DDBJ databases">
        <title>Paenibacillus radiodurans sp. nov., isolated from the southeastern edge of Tengger Desert.</title>
        <authorList>
            <person name="Zhang G."/>
        </authorList>
    </citation>
    <scope>NUCLEOTIDE SEQUENCE [LARGE SCALE GENOMIC DNA]</scope>
    <source>
        <strain evidence="1 2">CCM 7311</strain>
    </source>
</reference>
<organism evidence="1 2">
    <name type="scientific">Paenibacillus sepulcri</name>
    <dbReference type="NCBI Taxonomy" id="359917"/>
    <lineage>
        <taxon>Bacteria</taxon>
        <taxon>Bacillati</taxon>
        <taxon>Bacillota</taxon>
        <taxon>Bacilli</taxon>
        <taxon>Bacillales</taxon>
        <taxon>Paenibacillaceae</taxon>
        <taxon>Paenibacillus</taxon>
    </lineage>
</organism>
<evidence type="ECO:0000313" key="2">
    <source>
        <dbReference type="Proteomes" id="UP001519887"/>
    </source>
</evidence>
<protein>
    <submittedName>
        <fullName evidence="1">Phage portal protein</fullName>
    </submittedName>
</protein>
<evidence type="ECO:0000313" key="1">
    <source>
        <dbReference type="EMBL" id="MBW7456777.1"/>
    </source>
</evidence>
<dbReference type="Gene3D" id="3.30.2220.30">
    <property type="match status" value="1"/>
</dbReference>
<name>A0ABS7C7C1_9BACL</name>
<gene>
    <name evidence="1" type="ORF">K0U00_22315</name>
</gene>
<feature type="non-terminal residue" evidence="1">
    <location>
        <position position="87"/>
    </location>
</feature>
<proteinExistence type="predicted"/>
<dbReference type="InterPro" id="IPR014986">
    <property type="entry name" value="XkdN-like"/>
</dbReference>
<dbReference type="InterPro" id="IPR038559">
    <property type="entry name" value="XkdN-like_sf"/>
</dbReference>
<keyword evidence="2" id="KW-1185">Reference proteome</keyword>
<sequence>MSELSLFFAQNAAAEMTEDFIVSDRFKDKAGTPAAWMIRSMSEAENEEIRRSATRLVKGKNGTKVPETSPEEYMAKLVVASVIYPDL</sequence>
<dbReference type="Proteomes" id="UP001519887">
    <property type="component" value="Unassembled WGS sequence"/>
</dbReference>
<comment type="caution">
    <text evidence="1">The sequence shown here is derived from an EMBL/GenBank/DDBJ whole genome shotgun (WGS) entry which is preliminary data.</text>
</comment>
<dbReference type="Pfam" id="PF08890">
    <property type="entry name" value="Phage_TAC_5"/>
    <property type="match status" value="1"/>
</dbReference>
<dbReference type="EMBL" id="JAHZIK010000662">
    <property type="protein sequence ID" value="MBW7456777.1"/>
    <property type="molecule type" value="Genomic_DNA"/>
</dbReference>
<accession>A0ABS7C7C1</accession>